<evidence type="ECO:0000256" key="1">
    <source>
        <dbReference type="ARBA" id="ARBA00004141"/>
    </source>
</evidence>
<protein>
    <recommendedName>
        <fullName evidence="8">BI1-like protein</fullName>
    </recommendedName>
</protein>
<feature type="transmembrane region" description="Helical" evidence="5">
    <location>
        <begin position="81"/>
        <end position="101"/>
    </location>
</feature>
<keyword evidence="2 5" id="KW-0812">Transmembrane</keyword>
<evidence type="ECO:0000256" key="3">
    <source>
        <dbReference type="ARBA" id="ARBA00022989"/>
    </source>
</evidence>
<comment type="subcellular location">
    <subcellularLocation>
        <location evidence="1">Membrane</location>
        <topology evidence="1">Multi-pass membrane protein</topology>
    </subcellularLocation>
</comment>
<dbReference type="AlphaFoldDB" id="A0AAE0FRI6"/>
<comment type="caution">
    <text evidence="6">The sequence shown here is derived from an EMBL/GenBank/DDBJ whole genome shotgun (WGS) entry which is preliminary data.</text>
</comment>
<feature type="transmembrane region" description="Helical" evidence="5">
    <location>
        <begin position="293"/>
        <end position="314"/>
    </location>
</feature>
<feature type="transmembrane region" description="Helical" evidence="5">
    <location>
        <begin position="50"/>
        <end position="69"/>
    </location>
</feature>
<organism evidence="6 7">
    <name type="scientific">Cymbomonas tetramitiformis</name>
    <dbReference type="NCBI Taxonomy" id="36881"/>
    <lineage>
        <taxon>Eukaryota</taxon>
        <taxon>Viridiplantae</taxon>
        <taxon>Chlorophyta</taxon>
        <taxon>Pyramimonadophyceae</taxon>
        <taxon>Pyramimonadales</taxon>
        <taxon>Pyramimonadaceae</taxon>
        <taxon>Cymbomonas</taxon>
    </lineage>
</organism>
<dbReference type="PANTHER" id="PTHR23291:SF50">
    <property type="entry name" value="PROTEIN LIFEGUARD 4"/>
    <property type="match status" value="1"/>
</dbReference>
<reference evidence="6 7" key="1">
    <citation type="journal article" date="2015" name="Genome Biol. Evol.">
        <title>Comparative Genomics of a Bacterivorous Green Alga Reveals Evolutionary Causalities and Consequences of Phago-Mixotrophic Mode of Nutrition.</title>
        <authorList>
            <person name="Burns J.A."/>
            <person name="Paasch A."/>
            <person name="Narechania A."/>
            <person name="Kim E."/>
        </authorList>
    </citation>
    <scope>NUCLEOTIDE SEQUENCE [LARGE SCALE GENOMIC DNA]</scope>
    <source>
        <strain evidence="6 7">PLY_AMNH</strain>
    </source>
</reference>
<evidence type="ECO:0000313" key="6">
    <source>
        <dbReference type="EMBL" id="KAK3264383.1"/>
    </source>
</evidence>
<dbReference type="EMBL" id="LGRX02014589">
    <property type="protein sequence ID" value="KAK3264383.1"/>
    <property type="molecule type" value="Genomic_DNA"/>
</dbReference>
<dbReference type="Pfam" id="PF01027">
    <property type="entry name" value="Bax1-I"/>
    <property type="match status" value="1"/>
</dbReference>
<feature type="transmembrane region" description="Helical" evidence="5">
    <location>
        <begin position="196"/>
        <end position="214"/>
    </location>
</feature>
<proteinExistence type="inferred from homology"/>
<dbReference type="InterPro" id="IPR006214">
    <property type="entry name" value="Bax_inhibitor_1-related"/>
</dbReference>
<keyword evidence="7" id="KW-1185">Reference proteome</keyword>
<keyword evidence="3 5" id="KW-1133">Transmembrane helix</keyword>
<name>A0AAE0FRI6_9CHLO</name>
<gene>
    <name evidence="6" type="ORF">CYMTET_26873</name>
</gene>
<comment type="similarity">
    <text evidence="5">Belongs to the BI1 family.</text>
</comment>
<evidence type="ECO:0000256" key="5">
    <source>
        <dbReference type="RuleBase" id="RU004379"/>
    </source>
</evidence>
<dbReference type="GO" id="GO:0016020">
    <property type="term" value="C:membrane"/>
    <property type="evidence" value="ECO:0007669"/>
    <property type="project" value="UniProtKB-SubCell"/>
</dbReference>
<evidence type="ECO:0000256" key="4">
    <source>
        <dbReference type="ARBA" id="ARBA00023136"/>
    </source>
</evidence>
<evidence type="ECO:0000256" key="2">
    <source>
        <dbReference type="ARBA" id="ARBA00022692"/>
    </source>
</evidence>
<comment type="caution">
    <text evidence="5">Lacks conserved residue(s) required for the propagation of feature annotation.</text>
</comment>
<feature type="transmembrane region" description="Helical" evidence="5">
    <location>
        <begin position="164"/>
        <end position="184"/>
    </location>
</feature>
<feature type="transmembrane region" description="Helical" evidence="5">
    <location>
        <begin position="133"/>
        <end position="157"/>
    </location>
</feature>
<feature type="transmembrane region" description="Helical" evidence="5">
    <location>
        <begin position="226"/>
        <end position="251"/>
    </location>
</feature>
<dbReference type="Proteomes" id="UP001190700">
    <property type="component" value="Unassembled WGS sequence"/>
</dbReference>
<keyword evidence="4 5" id="KW-0472">Membrane</keyword>
<accession>A0AAE0FRI6</accession>
<evidence type="ECO:0008006" key="8">
    <source>
        <dbReference type="Google" id="ProtNLM"/>
    </source>
</evidence>
<evidence type="ECO:0000313" key="7">
    <source>
        <dbReference type="Proteomes" id="UP001190700"/>
    </source>
</evidence>
<dbReference type="PANTHER" id="PTHR23291">
    <property type="entry name" value="BAX INHIBITOR-RELATED"/>
    <property type="match status" value="1"/>
</dbReference>
<feature type="transmembrane region" description="Helical" evidence="5">
    <location>
        <begin position="108"/>
        <end position="127"/>
    </location>
</feature>
<sequence length="349" mass="38339">MMFNQAQDMNYPGPSGKVVKYADLEAADGSLYPGISAGENALRLGFIRKVYGILTAQLMLTTAVAGFVMFTPGFKETLASIPGLLTITSLLPLIGMIPLYCYRNSHPLNLVFLGVWTLCLSTTVGMICTQYSGLIVFQALLITAVVTSALTIYTFVGVKKGQDYGYLGPMLFAGLCSLIVWGFLQMFFPASEGTRFVYALIGAAIFSMYIVYDTNELIKRYSVDEYVWATVGLYLDIINLFIKMLEILSYLQNVSSRFVPFAARFGFPREAWRPSVHVVECQVELPYEPQPRAAPMLALASVAVFMLAASRVAVSLCRSALRVAALYASLSALADVSFYARSVLSLQLF</sequence>